<name>A0ABP7RGC8_9BACT</name>
<accession>A0ABP7RGC8</accession>
<evidence type="ECO:0000313" key="1">
    <source>
        <dbReference type="EMBL" id="GAA3997109.1"/>
    </source>
</evidence>
<dbReference type="Pfam" id="PF13585">
    <property type="entry name" value="CHU_C"/>
    <property type="match status" value="1"/>
</dbReference>
<sequence length="629" mass="67584">MLLLLAGFFPGRSQAQCFDNSNGNSRFRVYDASTRLEVSTLCVGQTYRLKDASGRSLSPSVIYYVARPAITCSFAPTDTATFYTPTAAGSIVITQLTPNLVPAAPGFTYPRPFAVKALPRPAFTLTVCAPGFVQVTIDDRNYDQYFVQLGTGARQPAQATPYAVGSGVTTVTVIGKYTGGCEAASTRSFTPKPAAVRPLIRQLDAQDGRFVFQFGPLQADYQYQLQQADAATPGGFRTVAPITAGQTSYTLAPAPAAGCYRLLLTDACQPSISNLPSGELCSVQLTGTSNDGRNLLSWTPRAGYRYVLRREGIILPPGSSPYLDSVGITCGVSYRYRLEATTGTGATAAVSTSEVSVLTSALRTQPVPRLFATFTARNQVELTATVPGLPTGGQLLYRRDNTLTVATTPSRTVRDSTVTSLIEPVCYTVQFLDACGNSSAASAGFCPVVLRAAAADAEGTQAQLSWSALRSPAPASSVRYLVQVQQADNSWRDISGSLTAPEFLDLQPPTDRQVLRYRIAASGAGQPVSYSNIATVARQFRVFLPTAFSPNGDRLNDVLEVKGRFLTTFRFTVVDRNGQEVFRGTDRTQTWDGRISSAPPVPGPYVWRFEATDETGQRVVQHGTITIVR</sequence>
<evidence type="ECO:0008006" key="3">
    <source>
        <dbReference type="Google" id="ProtNLM"/>
    </source>
</evidence>
<evidence type="ECO:0000313" key="2">
    <source>
        <dbReference type="Proteomes" id="UP001500567"/>
    </source>
</evidence>
<dbReference type="Proteomes" id="UP001500567">
    <property type="component" value="Unassembled WGS sequence"/>
</dbReference>
<protein>
    <recommendedName>
        <fullName evidence="3">Gliding motility-associated C-terminal domain-containing protein</fullName>
    </recommendedName>
</protein>
<proteinExistence type="predicted"/>
<reference evidence="2" key="1">
    <citation type="journal article" date="2019" name="Int. J. Syst. Evol. Microbiol.">
        <title>The Global Catalogue of Microorganisms (GCM) 10K type strain sequencing project: providing services to taxonomists for standard genome sequencing and annotation.</title>
        <authorList>
            <consortium name="The Broad Institute Genomics Platform"/>
            <consortium name="The Broad Institute Genome Sequencing Center for Infectious Disease"/>
            <person name="Wu L."/>
            <person name="Ma J."/>
        </authorList>
    </citation>
    <scope>NUCLEOTIDE SEQUENCE [LARGE SCALE GENOMIC DNA]</scope>
    <source>
        <strain evidence="2">JCM 17224</strain>
    </source>
</reference>
<dbReference type="EMBL" id="BAABDJ010000002">
    <property type="protein sequence ID" value="GAA3997109.1"/>
    <property type="molecule type" value="Genomic_DNA"/>
</dbReference>
<gene>
    <name evidence="1" type="ORF">GCM10022408_04700</name>
</gene>
<organism evidence="1 2">
    <name type="scientific">Hymenobacter fastidiosus</name>
    <dbReference type="NCBI Taxonomy" id="486264"/>
    <lineage>
        <taxon>Bacteria</taxon>
        <taxon>Pseudomonadati</taxon>
        <taxon>Bacteroidota</taxon>
        <taxon>Cytophagia</taxon>
        <taxon>Cytophagales</taxon>
        <taxon>Hymenobacteraceae</taxon>
        <taxon>Hymenobacter</taxon>
    </lineage>
</organism>
<keyword evidence="2" id="KW-1185">Reference proteome</keyword>
<comment type="caution">
    <text evidence="1">The sequence shown here is derived from an EMBL/GenBank/DDBJ whole genome shotgun (WGS) entry which is preliminary data.</text>
</comment>